<protein>
    <submittedName>
        <fullName evidence="2">Uncharacterized protein</fullName>
    </submittedName>
</protein>
<organism evidence="2 3">
    <name type="scientific">Giardia muris</name>
    <dbReference type="NCBI Taxonomy" id="5742"/>
    <lineage>
        <taxon>Eukaryota</taxon>
        <taxon>Metamonada</taxon>
        <taxon>Diplomonadida</taxon>
        <taxon>Hexamitidae</taxon>
        <taxon>Giardiinae</taxon>
        <taxon>Giardia</taxon>
    </lineage>
</organism>
<dbReference type="VEuPathDB" id="GiardiaDB:GMRT_15603"/>
<dbReference type="AlphaFoldDB" id="A0A4Z1SSD0"/>
<gene>
    <name evidence="2" type="ORF">GMRT_15603</name>
</gene>
<reference evidence="2 3" key="1">
    <citation type="submission" date="2019-05" db="EMBL/GenBank/DDBJ databases">
        <title>The compact genome of Giardia muris reveals important steps in the evolution of intestinal protozoan parasites.</title>
        <authorList>
            <person name="Xu F."/>
            <person name="Jimenez-Gonzalez A."/>
            <person name="Einarsson E."/>
            <person name="Astvaldsson A."/>
            <person name="Peirasmaki D."/>
            <person name="Eckmann L."/>
            <person name="Andersson J.O."/>
            <person name="Svard S.G."/>
            <person name="Jerlstrom-Hultqvist J."/>
        </authorList>
    </citation>
    <scope>NUCLEOTIDE SEQUENCE [LARGE SCALE GENOMIC DNA]</scope>
    <source>
        <strain evidence="2 3">Roberts-Thomson</strain>
    </source>
</reference>
<evidence type="ECO:0000313" key="2">
    <source>
        <dbReference type="EMBL" id="TNJ28806.1"/>
    </source>
</evidence>
<sequence length="1014" mass="113471">MYAAVLPRDESSIGLQKVYWNGPLQTGGDEIEKFLGANDLRGALTHSCGIQSLDAEVGALTEYLLTDKGMGAMLRSMLHLPISIKPGMSASSASSLIYFTREDEELLADTFSTLQQKTRVLGVWAQSLTFGKLLNAWFLALPRAPRDEFTCWCLRLLLRSIIYATDRRANIIQTLNALSDRALRVWLSHADNGALMEALEAVLVTCGSMTHIPGSAVSIFFTRFHITETIVSMLTLSQDVNIACLGSLVRLTTELASLVLEEKTVLFADELFALCPKLARFLFIDTLTLVAGHVHYSLFRDIGDCFVRILLLLHIKHLTSVNLIMVPESLERGDFATNEVRKALALVPSCDPDRHSLEELDLPYTRILEEVEACFGETNRKFIDYVTGIHMEYVQGYYQAPQDDSSSNSMGRGESQWHCIASASENNLTHEELSGNAQHTSDLQPAPLQSFASNLRTLSSQKPRRRPRGSSDQKGLEHIKPIWSHKNMSMSFSVDIVQSPYSREVFERTCRFYEEKSPRPLPLLFLFRLEIIARIFSIPGDLCIWLAGKDTSFTPRNVYNALYQSDQLAGYEYTASLPASGHVTCSRPEHIPLSRLTIMDSETNGSITSGTRIPHSITYFCTRILLTPRFWEMLDQFTPVYRDSSYLNFLVFRLHMMSLELMPLYPEISPALLGILRASNSSVYAALAMMSKRTFRHSSFPAFVRAFIFAWLRRCADVHDEDYFRSRYSKIERLATRLGILTEQEMSTLPPPTPAIRSSNAKAQKLFSTHDMDFVVRSSVWDQSASTLQTSSVFIPSQPASKKGITSPKPRAKGRGLGLSLTVPTDSVVTFETSTIAQPKALIIPRTIQKLREYYDAQLTKAKNLLFQTLSASGECQMLNDVYLCGPQMPTAFSDNFEAFQEKVRRRNDYLAANNKAAYLKSVTNAMRKSSTARRWTQPSRPPRSAQSRARLSAEGVPVQNVSGFDVLGTRSRPSFGSVETGLTSSSTSSLVEMRIGQDESSGDVFKVICDETL</sequence>
<evidence type="ECO:0000256" key="1">
    <source>
        <dbReference type="SAM" id="MobiDB-lite"/>
    </source>
</evidence>
<feature type="region of interest" description="Disordered" evidence="1">
    <location>
        <begin position="929"/>
        <end position="955"/>
    </location>
</feature>
<evidence type="ECO:0000313" key="3">
    <source>
        <dbReference type="Proteomes" id="UP000315496"/>
    </source>
</evidence>
<dbReference type="EMBL" id="VDLU01000002">
    <property type="protein sequence ID" value="TNJ28806.1"/>
    <property type="molecule type" value="Genomic_DNA"/>
</dbReference>
<dbReference type="Proteomes" id="UP000315496">
    <property type="component" value="Chromosome 2"/>
</dbReference>
<name>A0A4Z1SSD0_GIAMU</name>
<proteinExistence type="predicted"/>
<feature type="region of interest" description="Disordered" evidence="1">
    <location>
        <begin position="456"/>
        <end position="477"/>
    </location>
</feature>
<keyword evidence="3" id="KW-1185">Reference proteome</keyword>
<comment type="caution">
    <text evidence="2">The sequence shown here is derived from an EMBL/GenBank/DDBJ whole genome shotgun (WGS) entry which is preliminary data.</text>
</comment>
<accession>A0A4Z1SSD0</accession>
<feature type="compositionally biased region" description="Low complexity" evidence="1">
    <location>
        <begin position="943"/>
        <end position="954"/>
    </location>
</feature>